<feature type="transmembrane region" description="Helical" evidence="1">
    <location>
        <begin position="38"/>
        <end position="57"/>
    </location>
</feature>
<keyword evidence="1" id="KW-0812">Transmembrane</keyword>
<protein>
    <recommendedName>
        <fullName evidence="2">YdbS-like PH domain-containing protein</fullName>
    </recommendedName>
</protein>
<dbReference type="RefSeq" id="WP_092542167.1">
    <property type="nucleotide sequence ID" value="NZ_FOKV01000003.1"/>
</dbReference>
<keyword evidence="4" id="KW-1185">Reference proteome</keyword>
<feature type="domain" description="YdbS-like PH" evidence="2">
    <location>
        <begin position="89"/>
        <end position="164"/>
    </location>
</feature>
<evidence type="ECO:0000259" key="2">
    <source>
        <dbReference type="Pfam" id="PF03703"/>
    </source>
</evidence>
<dbReference type="Pfam" id="PF03703">
    <property type="entry name" value="bPH_2"/>
    <property type="match status" value="1"/>
</dbReference>
<gene>
    <name evidence="3" type="ORF">SAMN04487907_103335</name>
</gene>
<sequence length="174" mass="19498">MDSVETPFSNNTIDIATLPDFEQVSLNPVRKKLLTKHLLQTGVWFVIVIAFSVFMYFQDEILVGGIISGILILFLIFVVFNFIKKQSRYAYAIREKDLIYKRGFLLSKTTVVSFNRIQHVSINRSVLDKWLALSTLKIFTAGGSGSDVKIPGLDPTVAEKLKEALAGKIANENV</sequence>
<dbReference type="PANTHER" id="PTHR34473">
    <property type="entry name" value="UPF0699 TRANSMEMBRANE PROTEIN YDBS"/>
    <property type="match status" value="1"/>
</dbReference>
<proteinExistence type="predicted"/>
<dbReference type="STRING" id="1334022.SAMN04487907_103335"/>
<evidence type="ECO:0000313" key="3">
    <source>
        <dbReference type="EMBL" id="SFC32384.1"/>
    </source>
</evidence>
<dbReference type="PANTHER" id="PTHR34473:SF2">
    <property type="entry name" value="UPF0699 TRANSMEMBRANE PROTEIN YDBT"/>
    <property type="match status" value="1"/>
</dbReference>
<name>A0A1I1I892_9FLAO</name>
<dbReference type="InterPro" id="IPR005182">
    <property type="entry name" value="YdbS-like_PH"/>
</dbReference>
<keyword evidence="1" id="KW-0472">Membrane</keyword>
<organism evidence="3 4">
    <name type="scientific">Zunongwangia mangrovi</name>
    <dbReference type="NCBI Taxonomy" id="1334022"/>
    <lineage>
        <taxon>Bacteria</taxon>
        <taxon>Pseudomonadati</taxon>
        <taxon>Bacteroidota</taxon>
        <taxon>Flavobacteriia</taxon>
        <taxon>Flavobacteriales</taxon>
        <taxon>Flavobacteriaceae</taxon>
        <taxon>Zunongwangia</taxon>
    </lineage>
</organism>
<dbReference type="Proteomes" id="UP000199438">
    <property type="component" value="Unassembled WGS sequence"/>
</dbReference>
<dbReference type="EMBL" id="FOKV01000003">
    <property type="protein sequence ID" value="SFC32384.1"/>
    <property type="molecule type" value="Genomic_DNA"/>
</dbReference>
<evidence type="ECO:0000313" key="4">
    <source>
        <dbReference type="Proteomes" id="UP000199438"/>
    </source>
</evidence>
<feature type="transmembrane region" description="Helical" evidence="1">
    <location>
        <begin position="63"/>
        <end position="83"/>
    </location>
</feature>
<accession>A0A1I1I892</accession>
<dbReference type="AlphaFoldDB" id="A0A1I1I892"/>
<evidence type="ECO:0000256" key="1">
    <source>
        <dbReference type="SAM" id="Phobius"/>
    </source>
</evidence>
<keyword evidence="1" id="KW-1133">Transmembrane helix</keyword>
<reference evidence="4" key="1">
    <citation type="submission" date="2016-10" db="EMBL/GenBank/DDBJ databases">
        <authorList>
            <person name="Varghese N."/>
            <person name="Submissions S."/>
        </authorList>
    </citation>
    <scope>NUCLEOTIDE SEQUENCE [LARGE SCALE GENOMIC DNA]</scope>
    <source>
        <strain evidence="4">DSM 24499</strain>
    </source>
</reference>
<dbReference type="OrthoDB" id="1524472at2"/>